<organism evidence="1 2">
    <name type="scientific">Arthrobacter nitrophenolicus</name>
    <dbReference type="NCBI Taxonomy" id="683150"/>
    <lineage>
        <taxon>Bacteria</taxon>
        <taxon>Bacillati</taxon>
        <taxon>Actinomycetota</taxon>
        <taxon>Actinomycetes</taxon>
        <taxon>Micrococcales</taxon>
        <taxon>Micrococcaceae</taxon>
        <taxon>Arthrobacter</taxon>
    </lineage>
</organism>
<keyword evidence="2" id="KW-1185">Reference proteome</keyword>
<accession>A0ACC6TDI9</accession>
<comment type="caution">
    <text evidence="1">The sequence shown here is derived from an EMBL/GenBank/DDBJ whole genome shotgun (WGS) entry which is preliminary data.</text>
</comment>
<gene>
    <name evidence="1" type="ORF">ABIC98_001413</name>
</gene>
<reference evidence="1" key="1">
    <citation type="submission" date="2024-06" db="EMBL/GenBank/DDBJ databases">
        <title>Genomic Encyclopedia of Type Strains, Phase IV (KMG-IV): sequencing the most valuable type-strain genomes for metagenomic binning, comparative biology and taxonomic classification.</title>
        <authorList>
            <person name="Goeker M."/>
        </authorList>
    </citation>
    <scope>NUCLEOTIDE SEQUENCE</scope>
    <source>
        <strain evidence="1">SJCon</strain>
    </source>
</reference>
<evidence type="ECO:0000313" key="2">
    <source>
        <dbReference type="Proteomes" id="UP001549207"/>
    </source>
</evidence>
<evidence type="ECO:0000313" key="1">
    <source>
        <dbReference type="EMBL" id="MET3771776.1"/>
    </source>
</evidence>
<sequence length="329" mass="37958">MTVMAACRLMGISRATRYRRGAPPRARKAPVPQKERPQPAALTEQERARIEAFLIDEEYADLSVSQVFYRALDKGVYIASESSWHRVARAGKLNGDRRALATHKPSVIPELCASRPNQVWSWDITVLRSVDRGRNFRLYVILDVFSRYVVGWRLEPNERTFEAIDMITDALAREQTKPEVLHADRGSAMTSIDMNRFLAKLGITQSHSRPRVSNDNPFSEAQFKTMKYVLDYPRHFNDIEHARDWTTGFINSYNTEHRHSGIGYYTPESVHNGSWLALRQQRQAVLDAAWAAHPQRHRQRSRAHTIHTESWINNPQQRADRLEKLSQTG</sequence>
<name>A0ACC6TDI9_9MICC</name>
<proteinExistence type="predicted"/>
<dbReference type="Proteomes" id="UP001549207">
    <property type="component" value="Unassembled WGS sequence"/>
</dbReference>
<dbReference type="EMBL" id="JBEPNJ010000004">
    <property type="protein sequence ID" value="MET3771776.1"/>
    <property type="molecule type" value="Genomic_DNA"/>
</dbReference>
<protein>
    <submittedName>
        <fullName evidence="1">Transposase</fullName>
    </submittedName>
</protein>